<dbReference type="PANTHER" id="PTHR30308">
    <property type="entry name" value="TMRNA-BINDING COMPONENT OF TRANS-TRANSLATION TAGGING COMPLEX"/>
    <property type="match status" value="1"/>
</dbReference>
<protein>
    <recommendedName>
        <fullName evidence="3">SsrA-binding protein</fullName>
    </recommendedName>
    <alternativeName>
        <fullName evidence="3">Small protein B</fullName>
    </alternativeName>
</protein>
<proteinExistence type="inferred from homology"/>
<dbReference type="PROSITE" id="PS01317">
    <property type="entry name" value="SSRP"/>
    <property type="match status" value="1"/>
</dbReference>
<dbReference type="NCBIfam" id="NF003843">
    <property type="entry name" value="PRK05422.1"/>
    <property type="match status" value="1"/>
</dbReference>
<accession>A0ABW3JAP3</accession>
<comment type="function">
    <text evidence="3">Required for rescue of stalled ribosomes mediated by trans-translation. Binds to transfer-messenger RNA (tmRNA), required for stable association of tmRNA with ribosomes. tmRNA and SmpB together mimic tRNA shape, replacing the anticodon stem-loop with SmpB. tmRNA is encoded by the ssrA gene; the 2 termini fold to resemble tRNA(Ala) and it encodes a 'tag peptide', a short internal open reading frame. During trans-translation Ala-aminoacylated tmRNA acts like a tRNA, entering the A-site of stalled ribosomes, displacing the stalled mRNA. The ribosome then switches to translate the ORF on the tmRNA; the nascent peptide is terminated with the 'tag peptide' encoded by the tmRNA and targeted for degradation. The ribosome is freed to recommence translation, which seems to be the essential function of trans-translation.</text>
</comment>
<dbReference type="Pfam" id="PF01668">
    <property type="entry name" value="SmpB"/>
    <property type="match status" value="1"/>
</dbReference>
<evidence type="ECO:0000256" key="3">
    <source>
        <dbReference type="HAMAP-Rule" id="MF_00023"/>
    </source>
</evidence>
<dbReference type="InterPro" id="IPR023620">
    <property type="entry name" value="SmpB"/>
</dbReference>
<organism evidence="5 6">
    <name type="scientific">Methyloligella solikamskensis</name>
    <dbReference type="NCBI Taxonomy" id="1177756"/>
    <lineage>
        <taxon>Bacteria</taxon>
        <taxon>Pseudomonadati</taxon>
        <taxon>Pseudomonadota</taxon>
        <taxon>Alphaproteobacteria</taxon>
        <taxon>Hyphomicrobiales</taxon>
        <taxon>Hyphomicrobiaceae</taxon>
        <taxon>Methyloligella</taxon>
    </lineage>
</organism>
<feature type="compositionally biased region" description="Basic and acidic residues" evidence="4">
    <location>
        <begin position="134"/>
        <end position="156"/>
    </location>
</feature>
<comment type="caution">
    <text evidence="5">The sequence shown here is derived from an EMBL/GenBank/DDBJ whole genome shotgun (WGS) entry which is preliminary data.</text>
</comment>
<evidence type="ECO:0000313" key="5">
    <source>
        <dbReference type="EMBL" id="MFD0987364.1"/>
    </source>
</evidence>
<keyword evidence="6" id="KW-1185">Reference proteome</keyword>
<dbReference type="InterPro" id="IPR000037">
    <property type="entry name" value="SsrA-bd_prot"/>
</dbReference>
<dbReference type="InterPro" id="IPR020081">
    <property type="entry name" value="SsrA-bd_prot_CS"/>
</dbReference>
<dbReference type="SUPFAM" id="SSF74982">
    <property type="entry name" value="Small protein B (SmpB)"/>
    <property type="match status" value="1"/>
</dbReference>
<evidence type="ECO:0000256" key="4">
    <source>
        <dbReference type="SAM" id="MobiDB-lite"/>
    </source>
</evidence>
<comment type="subcellular location">
    <subcellularLocation>
        <location evidence="3">Cytoplasm</location>
    </subcellularLocation>
    <text evidence="3">The tmRNA-SmpB complex associates with stalled 70S ribosomes.</text>
</comment>
<dbReference type="PANTHER" id="PTHR30308:SF2">
    <property type="entry name" value="SSRA-BINDING PROTEIN"/>
    <property type="match status" value="1"/>
</dbReference>
<keyword evidence="1 3" id="KW-0963">Cytoplasm</keyword>
<dbReference type="Proteomes" id="UP001597102">
    <property type="component" value="Unassembled WGS sequence"/>
</dbReference>
<evidence type="ECO:0000256" key="1">
    <source>
        <dbReference type="ARBA" id="ARBA00022490"/>
    </source>
</evidence>
<dbReference type="RefSeq" id="WP_379089193.1">
    <property type="nucleotide sequence ID" value="NZ_JBHTJO010000001.1"/>
</dbReference>
<reference evidence="6" key="1">
    <citation type="journal article" date="2019" name="Int. J. Syst. Evol. Microbiol.">
        <title>The Global Catalogue of Microorganisms (GCM) 10K type strain sequencing project: providing services to taxonomists for standard genome sequencing and annotation.</title>
        <authorList>
            <consortium name="The Broad Institute Genomics Platform"/>
            <consortium name="The Broad Institute Genome Sequencing Center for Infectious Disease"/>
            <person name="Wu L."/>
            <person name="Ma J."/>
        </authorList>
    </citation>
    <scope>NUCLEOTIDE SEQUENCE [LARGE SCALE GENOMIC DNA]</scope>
    <source>
        <strain evidence="6">CCUG 61697</strain>
    </source>
</reference>
<gene>
    <name evidence="3 5" type="primary">smpB</name>
    <name evidence="5" type="ORF">ACFQ2F_09680</name>
</gene>
<sequence length="156" mass="17672">MAQKRGTSKTVAENRKARFNYEIGETLEAGLVLEGSEVKSLRNGKANIAESYASAEDGEMWLINSHIAEYAQAGRENHDPKRRRKLLLHQKEVGKLAGAIQREGITVVPLTMYFNSRGIAKVKLGIGKGKKLHDKRETEKKRDWDRQKARIMREQG</sequence>
<feature type="region of interest" description="Disordered" evidence="4">
    <location>
        <begin position="129"/>
        <end position="156"/>
    </location>
</feature>
<dbReference type="NCBIfam" id="TIGR00086">
    <property type="entry name" value="smpB"/>
    <property type="match status" value="1"/>
</dbReference>
<comment type="similarity">
    <text evidence="3">Belongs to the SmpB family.</text>
</comment>
<name>A0ABW3JAP3_9HYPH</name>
<dbReference type="HAMAP" id="MF_00023">
    <property type="entry name" value="SmpB"/>
    <property type="match status" value="1"/>
</dbReference>
<evidence type="ECO:0000256" key="2">
    <source>
        <dbReference type="ARBA" id="ARBA00022884"/>
    </source>
</evidence>
<dbReference type="CDD" id="cd09294">
    <property type="entry name" value="SmpB"/>
    <property type="match status" value="1"/>
</dbReference>
<dbReference type="EMBL" id="JBHTJO010000001">
    <property type="protein sequence ID" value="MFD0987364.1"/>
    <property type="molecule type" value="Genomic_DNA"/>
</dbReference>
<evidence type="ECO:0000313" key="6">
    <source>
        <dbReference type="Proteomes" id="UP001597102"/>
    </source>
</evidence>
<dbReference type="Gene3D" id="2.40.280.10">
    <property type="match status" value="1"/>
</dbReference>
<keyword evidence="2 3" id="KW-0694">RNA-binding</keyword>